<evidence type="ECO:0000256" key="3">
    <source>
        <dbReference type="ARBA" id="ARBA00030452"/>
    </source>
</evidence>
<name>A0A9N9X679_DIABA</name>
<dbReference type="AlphaFoldDB" id="A0A9N9X679"/>
<dbReference type="Pfam" id="PF09743">
    <property type="entry name" value="E3_UFM1_ligase"/>
    <property type="match status" value="1"/>
</dbReference>
<feature type="domain" description="E3 UFM1-protein ligase 1-like N-terminal" evidence="4">
    <location>
        <begin position="2"/>
        <end position="78"/>
    </location>
</feature>
<dbReference type="GO" id="GO:1990592">
    <property type="term" value="P:protein K69-linked ufmylation"/>
    <property type="evidence" value="ECO:0007669"/>
    <property type="project" value="TreeGrafter"/>
</dbReference>
<evidence type="ECO:0000313" key="5">
    <source>
        <dbReference type="EMBL" id="CAG9826399.1"/>
    </source>
</evidence>
<proteinExistence type="predicted"/>
<comment type="function">
    <text evidence="1">E3 UFM1-protein ligase that mediates ufmylation of target proteins.</text>
</comment>
<keyword evidence="6" id="KW-1185">Reference proteome</keyword>
<evidence type="ECO:0000259" key="4">
    <source>
        <dbReference type="Pfam" id="PF09743"/>
    </source>
</evidence>
<dbReference type="EMBL" id="OU898276">
    <property type="protein sequence ID" value="CAG9826399.1"/>
    <property type="molecule type" value="Genomic_DNA"/>
</dbReference>
<gene>
    <name evidence="5" type="ORF">DIABBA_LOCUS519</name>
</gene>
<dbReference type="GO" id="GO:0032434">
    <property type="term" value="P:regulation of proteasomal ubiquitin-dependent protein catabolic process"/>
    <property type="evidence" value="ECO:0007669"/>
    <property type="project" value="TreeGrafter"/>
</dbReference>
<dbReference type="Proteomes" id="UP001153709">
    <property type="component" value="Chromosome 1"/>
</dbReference>
<dbReference type="GO" id="GO:0005789">
    <property type="term" value="C:endoplasmic reticulum membrane"/>
    <property type="evidence" value="ECO:0007669"/>
    <property type="project" value="TreeGrafter"/>
</dbReference>
<dbReference type="OrthoDB" id="10258297at2759"/>
<dbReference type="InterPro" id="IPR018611">
    <property type="entry name" value="Ufl1"/>
</dbReference>
<dbReference type="GO" id="GO:0034976">
    <property type="term" value="P:response to endoplasmic reticulum stress"/>
    <property type="evidence" value="ECO:0007669"/>
    <property type="project" value="TreeGrafter"/>
</dbReference>
<dbReference type="InterPro" id="IPR056579">
    <property type="entry name" value="Ufl1_N"/>
</dbReference>
<evidence type="ECO:0000313" key="6">
    <source>
        <dbReference type="Proteomes" id="UP001153709"/>
    </source>
</evidence>
<evidence type="ECO:0000256" key="1">
    <source>
        <dbReference type="ARBA" id="ARBA00003950"/>
    </source>
</evidence>
<accession>A0A9N9X679</accession>
<protein>
    <recommendedName>
        <fullName evidence="2">E3 UFM1-protein ligase 1 homolog</fullName>
    </recommendedName>
    <alternativeName>
        <fullName evidence="3">E3 UFM1-protein transferase 1 homolog</fullName>
    </alternativeName>
</protein>
<reference evidence="5" key="1">
    <citation type="submission" date="2022-01" db="EMBL/GenBank/DDBJ databases">
        <authorList>
            <person name="King R."/>
        </authorList>
    </citation>
    <scope>NUCLEOTIDE SEQUENCE</scope>
</reference>
<sequence>MLDPIFTSDDKKYLTPAQLVLDIKRELYDHNGRINLVELAKIIGVDLAHINDHLNEVLKTNKVIQSLLGQLIDSPYIQ</sequence>
<organism evidence="5 6">
    <name type="scientific">Diabrotica balteata</name>
    <name type="common">Banded cucumber beetle</name>
    <dbReference type="NCBI Taxonomy" id="107213"/>
    <lineage>
        <taxon>Eukaryota</taxon>
        <taxon>Metazoa</taxon>
        <taxon>Ecdysozoa</taxon>
        <taxon>Arthropoda</taxon>
        <taxon>Hexapoda</taxon>
        <taxon>Insecta</taxon>
        <taxon>Pterygota</taxon>
        <taxon>Neoptera</taxon>
        <taxon>Endopterygota</taxon>
        <taxon>Coleoptera</taxon>
        <taxon>Polyphaga</taxon>
        <taxon>Cucujiformia</taxon>
        <taxon>Chrysomeloidea</taxon>
        <taxon>Chrysomelidae</taxon>
        <taxon>Galerucinae</taxon>
        <taxon>Diabroticina</taxon>
        <taxon>Diabroticites</taxon>
        <taxon>Diabrotica</taxon>
    </lineage>
</organism>
<dbReference type="GO" id="GO:0061666">
    <property type="term" value="F:UFM1 ligase activity"/>
    <property type="evidence" value="ECO:0007669"/>
    <property type="project" value="InterPro"/>
</dbReference>
<dbReference type="PANTHER" id="PTHR31057">
    <property type="entry name" value="E3 UFM1-PROTEIN LIGASE 1"/>
    <property type="match status" value="1"/>
</dbReference>
<dbReference type="PANTHER" id="PTHR31057:SF0">
    <property type="entry name" value="E3 UFM1-PROTEIN LIGASE 1"/>
    <property type="match status" value="1"/>
</dbReference>
<evidence type="ECO:0000256" key="2">
    <source>
        <dbReference type="ARBA" id="ARBA00014160"/>
    </source>
</evidence>